<feature type="domain" description="HTH tetR-type" evidence="3">
    <location>
        <begin position="12"/>
        <end position="72"/>
    </location>
</feature>
<dbReference type="InterPro" id="IPR039532">
    <property type="entry name" value="TetR_C_Firmicutes"/>
</dbReference>
<dbReference type="Pfam" id="PF14278">
    <property type="entry name" value="TetR_C_8"/>
    <property type="match status" value="1"/>
</dbReference>
<evidence type="ECO:0000256" key="1">
    <source>
        <dbReference type="ARBA" id="ARBA00023125"/>
    </source>
</evidence>
<keyword evidence="5" id="KW-1185">Reference proteome</keyword>
<gene>
    <name evidence="4" type="ORF">NE675_09390</name>
</gene>
<dbReference type="Gene3D" id="1.10.357.10">
    <property type="entry name" value="Tetracycline Repressor, domain 2"/>
    <property type="match status" value="1"/>
</dbReference>
<dbReference type="Proteomes" id="UP001206692">
    <property type="component" value="Unassembled WGS sequence"/>
</dbReference>
<sequence length="197" mass="22487">MKLSGHEDLRVQKTIQSIRTAFSVMLLKEDYRKITVTALCRQAVINKKTFYRYYDSVDALLEEILSEFSKGYVDILADYRLPEDLDKINAAFFHYAVHQGPLYEKILCSVSYQHLSSHLVEEYIAKSWGTAPAFQQLSPGEQELFTTFIHATGLSMYRQWVEGGKKISLEEVIEITNKLLSQGVSGLLQVPNPDSDQ</sequence>
<dbReference type="SUPFAM" id="SSF46689">
    <property type="entry name" value="Homeodomain-like"/>
    <property type="match status" value="1"/>
</dbReference>
<name>A0ABT1STN0_9FIRM</name>
<feature type="DNA-binding region" description="H-T-H motif" evidence="2">
    <location>
        <begin position="35"/>
        <end position="54"/>
    </location>
</feature>
<accession>A0ABT1STN0</accession>
<dbReference type="PANTHER" id="PTHR43479:SF11">
    <property type="entry name" value="ACREF_ENVCD OPERON REPRESSOR-RELATED"/>
    <property type="match status" value="1"/>
</dbReference>
<evidence type="ECO:0000313" key="4">
    <source>
        <dbReference type="EMBL" id="MCQ5343230.1"/>
    </source>
</evidence>
<keyword evidence="1 2" id="KW-0238">DNA-binding</keyword>
<comment type="caution">
    <text evidence="4">The sequence shown here is derived from an EMBL/GenBank/DDBJ whole genome shotgun (WGS) entry which is preliminary data.</text>
</comment>
<evidence type="ECO:0000259" key="3">
    <source>
        <dbReference type="PROSITE" id="PS50977"/>
    </source>
</evidence>
<proteinExistence type="predicted"/>
<evidence type="ECO:0000313" key="5">
    <source>
        <dbReference type="Proteomes" id="UP001206692"/>
    </source>
</evidence>
<dbReference type="InterPro" id="IPR009057">
    <property type="entry name" value="Homeodomain-like_sf"/>
</dbReference>
<dbReference type="EMBL" id="JANGEW010000018">
    <property type="protein sequence ID" value="MCQ5343230.1"/>
    <property type="molecule type" value="Genomic_DNA"/>
</dbReference>
<evidence type="ECO:0000256" key="2">
    <source>
        <dbReference type="PROSITE-ProRule" id="PRU00335"/>
    </source>
</evidence>
<dbReference type="RefSeq" id="WP_062411299.1">
    <property type="nucleotide sequence ID" value="NZ_JAJCIO010000019.1"/>
</dbReference>
<dbReference type="InterPro" id="IPR050624">
    <property type="entry name" value="HTH-type_Tx_Regulator"/>
</dbReference>
<dbReference type="PANTHER" id="PTHR43479">
    <property type="entry name" value="ACREF/ENVCD OPERON REPRESSOR-RELATED"/>
    <property type="match status" value="1"/>
</dbReference>
<protein>
    <submittedName>
        <fullName evidence="4">TetR/AcrR family transcriptional regulator</fullName>
    </submittedName>
</protein>
<reference evidence="4 5" key="1">
    <citation type="submission" date="2022-06" db="EMBL/GenBank/DDBJ databases">
        <title>Isolation of gut microbiota from human fecal samples.</title>
        <authorList>
            <person name="Pamer E.G."/>
            <person name="Barat B."/>
            <person name="Waligurski E."/>
            <person name="Medina S."/>
            <person name="Paddock L."/>
            <person name="Mostad J."/>
        </authorList>
    </citation>
    <scope>NUCLEOTIDE SEQUENCE [LARGE SCALE GENOMIC DNA]</scope>
    <source>
        <strain evidence="4 5">DFI.1.1</strain>
    </source>
</reference>
<organism evidence="4 5">
    <name type="scientific">Megasphaera massiliensis</name>
    <dbReference type="NCBI Taxonomy" id="1232428"/>
    <lineage>
        <taxon>Bacteria</taxon>
        <taxon>Bacillati</taxon>
        <taxon>Bacillota</taxon>
        <taxon>Negativicutes</taxon>
        <taxon>Veillonellales</taxon>
        <taxon>Veillonellaceae</taxon>
        <taxon>Megasphaera</taxon>
    </lineage>
</organism>
<dbReference type="InterPro" id="IPR001647">
    <property type="entry name" value="HTH_TetR"/>
</dbReference>
<dbReference type="PROSITE" id="PS50977">
    <property type="entry name" value="HTH_TETR_2"/>
    <property type="match status" value="1"/>
</dbReference>